<proteinExistence type="predicted"/>
<evidence type="ECO:0000313" key="3">
    <source>
        <dbReference type="Proteomes" id="UP001055101"/>
    </source>
</evidence>
<keyword evidence="1" id="KW-0175">Coiled coil</keyword>
<gene>
    <name evidence="2" type="ORF">EKPJFOCH_1073</name>
</gene>
<reference evidence="2" key="1">
    <citation type="journal article" date="2021" name="Front. Microbiol.">
        <title>Comprehensive Comparative Genomics and Phenotyping of Methylobacterium Species.</title>
        <authorList>
            <person name="Alessa O."/>
            <person name="Ogura Y."/>
            <person name="Fujitani Y."/>
            <person name="Takami H."/>
            <person name="Hayashi T."/>
            <person name="Sahin N."/>
            <person name="Tani A."/>
        </authorList>
    </citation>
    <scope>NUCLEOTIDE SEQUENCE</scope>
    <source>
        <strain evidence="2">DSM 23674</strain>
    </source>
</reference>
<sequence>MTATLEDVLLAITSAFALAGQVPDLQSQLAAKQAEVEAANAQITALKAAAPTTPAPQPDPTPPPAPPVTVTFKELPVDGKVVNIAGLSWAAQTPRVLAGSDGSYRFSAKAGERANFDPPRKIRSEFVGLTRFGKGEEIRLKGTFNIDPASVFTGAEWCSIVQIHQWDTRRADGVPVNASPMFAMDLLPDPKTGKPFLQVRGETGRGTQPTFSPMRILGKLPDVTLGVDHTFDLRVVDGHGSNGRISVWIDGVALVDRSDIPTGYEYVDLLSNAFPIKGKPQETASYLKMGIYAGKGSGDAPPPLVSVAFTLRDLSSK</sequence>
<dbReference type="Pfam" id="PF14099">
    <property type="entry name" value="Polysacc_lyase"/>
    <property type="match status" value="1"/>
</dbReference>
<feature type="coiled-coil region" evidence="1">
    <location>
        <begin position="22"/>
        <end position="49"/>
    </location>
</feature>
<evidence type="ECO:0000256" key="1">
    <source>
        <dbReference type="SAM" id="Coils"/>
    </source>
</evidence>
<dbReference type="Proteomes" id="UP001055101">
    <property type="component" value="Unassembled WGS sequence"/>
</dbReference>
<protein>
    <submittedName>
        <fullName evidence="2">Uncharacterized protein</fullName>
    </submittedName>
</protein>
<keyword evidence="3" id="KW-1185">Reference proteome</keyword>
<name>A0ABQ4TGS5_9HYPH</name>
<evidence type="ECO:0000313" key="2">
    <source>
        <dbReference type="EMBL" id="GJE54595.1"/>
    </source>
</evidence>
<accession>A0ABQ4TGS5</accession>
<dbReference type="EMBL" id="BPRA01000004">
    <property type="protein sequence ID" value="GJE54595.1"/>
    <property type="molecule type" value="Genomic_DNA"/>
</dbReference>
<reference evidence="2" key="2">
    <citation type="submission" date="2021-08" db="EMBL/GenBank/DDBJ databases">
        <authorList>
            <person name="Tani A."/>
            <person name="Ola A."/>
            <person name="Ogura Y."/>
            <person name="Katsura K."/>
            <person name="Hayashi T."/>
        </authorList>
    </citation>
    <scope>NUCLEOTIDE SEQUENCE</scope>
    <source>
        <strain evidence="2">DSM 23674</strain>
    </source>
</reference>
<dbReference type="Gene3D" id="2.60.120.200">
    <property type="match status" value="1"/>
</dbReference>
<dbReference type="InterPro" id="IPR025975">
    <property type="entry name" value="Polysacc_lyase"/>
</dbReference>
<dbReference type="RefSeq" id="WP_238231011.1">
    <property type="nucleotide sequence ID" value="NZ_BPRA01000004.1"/>
</dbReference>
<comment type="caution">
    <text evidence="2">The sequence shown here is derived from an EMBL/GenBank/DDBJ whole genome shotgun (WGS) entry which is preliminary data.</text>
</comment>
<organism evidence="2 3">
    <name type="scientific">Methylobacterium thuringiense</name>
    <dbReference type="NCBI Taxonomy" id="1003091"/>
    <lineage>
        <taxon>Bacteria</taxon>
        <taxon>Pseudomonadati</taxon>
        <taxon>Pseudomonadota</taxon>
        <taxon>Alphaproteobacteria</taxon>
        <taxon>Hyphomicrobiales</taxon>
        <taxon>Methylobacteriaceae</taxon>
        <taxon>Methylobacterium</taxon>
    </lineage>
</organism>